<dbReference type="EMBL" id="OZ035832">
    <property type="protein sequence ID" value="CAL1571613.1"/>
    <property type="molecule type" value="Genomic_DNA"/>
</dbReference>
<protein>
    <submittedName>
        <fullName evidence="2">Uncharacterized protein</fullName>
    </submittedName>
</protein>
<organism evidence="2 3">
    <name type="scientific">Knipowitschia caucasica</name>
    <name type="common">Caucasian dwarf goby</name>
    <name type="synonym">Pomatoschistus caucasicus</name>
    <dbReference type="NCBI Taxonomy" id="637954"/>
    <lineage>
        <taxon>Eukaryota</taxon>
        <taxon>Metazoa</taxon>
        <taxon>Chordata</taxon>
        <taxon>Craniata</taxon>
        <taxon>Vertebrata</taxon>
        <taxon>Euteleostomi</taxon>
        <taxon>Actinopterygii</taxon>
        <taxon>Neopterygii</taxon>
        <taxon>Teleostei</taxon>
        <taxon>Neoteleostei</taxon>
        <taxon>Acanthomorphata</taxon>
        <taxon>Gobiaria</taxon>
        <taxon>Gobiiformes</taxon>
        <taxon>Gobioidei</taxon>
        <taxon>Gobiidae</taxon>
        <taxon>Gobiinae</taxon>
        <taxon>Knipowitschia</taxon>
    </lineage>
</organism>
<name>A0AAV2J5U8_KNICA</name>
<gene>
    <name evidence="2" type="ORF">KC01_LOCUS3713</name>
</gene>
<dbReference type="AlphaFoldDB" id="A0AAV2J5U8"/>
<sequence length="72" mass="8295">MEELSSIMFGPGLDLARGDRLEKQSLVFQTSSWCTAPTAAGVVSEKEEEKEKKKEEEEKEKEEEEEEEKEEE</sequence>
<evidence type="ECO:0000256" key="1">
    <source>
        <dbReference type="SAM" id="MobiDB-lite"/>
    </source>
</evidence>
<evidence type="ECO:0000313" key="2">
    <source>
        <dbReference type="EMBL" id="CAL1571613.1"/>
    </source>
</evidence>
<accession>A0AAV2J5U8</accession>
<feature type="compositionally biased region" description="Acidic residues" evidence="1">
    <location>
        <begin position="57"/>
        <end position="72"/>
    </location>
</feature>
<dbReference type="Proteomes" id="UP001497482">
    <property type="component" value="Chromosome 10"/>
</dbReference>
<feature type="compositionally biased region" description="Basic and acidic residues" evidence="1">
    <location>
        <begin position="44"/>
        <end position="56"/>
    </location>
</feature>
<reference evidence="2 3" key="1">
    <citation type="submission" date="2024-04" db="EMBL/GenBank/DDBJ databases">
        <authorList>
            <person name="Waldvogel A.-M."/>
            <person name="Schoenle A."/>
        </authorList>
    </citation>
    <scope>NUCLEOTIDE SEQUENCE [LARGE SCALE GENOMIC DNA]</scope>
</reference>
<proteinExistence type="predicted"/>
<evidence type="ECO:0000313" key="3">
    <source>
        <dbReference type="Proteomes" id="UP001497482"/>
    </source>
</evidence>
<feature type="region of interest" description="Disordered" evidence="1">
    <location>
        <begin position="30"/>
        <end position="72"/>
    </location>
</feature>
<keyword evidence="3" id="KW-1185">Reference proteome</keyword>